<dbReference type="PROSITE" id="PS50127">
    <property type="entry name" value="UBC_2"/>
    <property type="match status" value="1"/>
</dbReference>
<dbReference type="SMART" id="SM00212">
    <property type="entry name" value="UBCc"/>
    <property type="match status" value="1"/>
</dbReference>
<accession>A0A9P4MC06</accession>
<evidence type="ECO:0000313" key="5">
    <source>
        <dbReference type="EMBL" id="KAF2148185.1"/>
    </source>
</evidence>
<feature type="domain" description="UBC core" evidence="4">
    <location>
        <begin position="6"/>
        <end position="156"/>
    </location>
</feature>
<dbReference type="OrthoDB" id="1158011at2759"/>
<comment type="caution">
    <text evidence="5">The sequence shown here is derived from an EMBL/GenBank/DDBJ whole genome shotgun (WGS) entry which is preliminary data.</text>
</comment>
<dbReference type="InterPro" id="IPR016135">
    <property type="entry name" value="UBQ-conjugating_enzyme/RWD"/>
</dbReference>
<dbReference type="EMBL" id="ML996093">
    <property type="protein sequence ID" value="KAF2148185.1"/>
    <property type="molecule type" value="Genomic_DNA"/>
</dbReference>
<organism evidence="5 6">
    <name type="scientific">Myriangium duriaei CBS 260.36</name>
    <dbReference type="NCBI Taxonomy" id="1168546"/>
    <lineage>
        <taxon>Eukaryota</taxon>
        <taxon>Fungi</taxon>
        <taxon>Dikarya</taxon>
        <taxon>Ascomycota</taxon>
        <taxon>Pezizomycotina</taxon>
        <taxon>Dothideomycetes</taxon>
        <taxon>Dothideomycetidae</taxon>
        <taxon>Myriangiales</taxon>
        <taxon>Myriangiaceae</taxon>
        <taxon>Myriangium</taxon>
    </lineage>
</organism>
<evidence type="ECO:0000256" key="2">
    <source>
        <dbReference type="SAM" id="MobiDB-lite"/>
    </source>
</evidence>
<dbReference type="AlphaFoldDB" id="A0A9P4MC06"/>
<keyword evidence="6" id="KW-1185">Reference proteome</keyword>
<dbReference type="SUPFAM" id="SSF54495">
    <property type="entry name" value="UBC-like"/>
    <property type="match status" value="1"/>
</dbReference>
<name>A0A9P4MC06_9PEZI</name>
<dbReference type="Proteomes" id="UP000799439">
    <property type="component" value="Unassembled WGS sequence"/>
</dbReference>
<dbReference type="PANTHER" id="PTHR24067">
    <property type="entry name" value="UBIQUITIN-CONJUGATING ENZYME E2"/>
    <property type="match status" value="1"/>
</dbReference>
<protein>
    <submittedName>
        <fullName evidence="5">UBC-like protein</fullName>
    </submittedName>
</protein>
<dbReference type="Pfam" id="PF00179">
    <property type="entry name" value="UQ_con"/>
    <property type="match status" value="1"/>
</dbReference>
<dbReference type="Gene3D" id="3.10.110.10">
    <property type="entry name" value="Ubiquitin Conjugating Enzyme"/>
    <property type="match status" value="1"/>
</dbReference>
<proteinExistence type="predicted"/>
<evidence type="ECO:0000259" key="4">
    <source>
        <dbReference type="PROSITE" id="PS50127"/>
    </source>
</evidence>
<dbReference type="InterPro" id="IPR000608">
    <property type="entry name" value="UBC"/>
</dbReference>
<keyword evidence="3" id="KW-0472">Membrane</keyword>
<keyword evidence="3" id="KW-1133">Transmembrane helix</keyword>
<keyword evidence="1" id="KW-0833">Ubl conjugation pathway</keyword>
<reference evidence="5" key="1">
    <citation type="journal article" date="2020" name="Stud. Mycol.">
        <title>101 Dothideomycetes genomes: a test case for predicting lifestyles and emergence of pathogens.</title>
        <authorList>
            <person name="Haridas S."/>
            <person name="Albert R."/>
            <person name="Binder M."/>
            <person name="Bloem J."/>
            <person name="Labutti K."/>
            <person name="Salamov A."/>
            <person name="Andreopoulos B."/>
            <person name="Baker S."/>
            <person name="Barry K."/>
            <person name="Bills G."/>
            <person name="Bluhm B."/>
            <person name="Cannon C."/>
            <person name="Castanera R."/>
            <person name="Culley D."/>
            <person name="Daum C."/>
            <person name="Ezra D."/>
            <person name="Gonzalez J."/>
            <person name="Henrissat B."/>
            <person name="Kuo A."/>
            <person name="Liang C."/>
            <person name="Lipzen A."/>
            <person name="Lutzoni F."/>
            <person name="Magnuson J."/>
            <person name="Mondo S."/>
            <person name="Nolan M."/>
            <person name="Ohm R."/>
            <person name="Pangilinan J."/>
            <person name="Park H.-J."/>
            <person name="Ramirez L."/>
            <person name="Alfaro M."/>
            <person name="Sun H."/>
            <person name="Tritt A."/>
            <person name="Yoshinaga Y."/>
            <person name="Zwiers L.-H."/>
            <person name="Turgeon B."/>
            <person name="Goodwin S."/>
            <person name="Spatafora J."/>
            <person name="Crous P."/>
            <person name="Grigoriev I."/>
        </authorList>
    </citation>
    <scope>NUCLEOTIDE SEQUENCE</scope>
    <source>
        <strain evidence="5">CBS 260.36</strain>
    </source>
</reference>
<gene>
    <name evidence="5" type="ORF">K461DRAFT_329824</name>
</gene>
<evidence type="ECO:0000256" key="1">
    <source>
        <dbReference type="ARBA" id="ARBA00022786"/>
    </source>
</evidence>
<evidence type="ECO:0000256" key="3">
    <source>
        <dbReference type="SAM" id="Phobius"/>
    </source>
</evidence>
<feature type="region of interest" description="Disordered" evidence="2">
    <location>
        <begin position="216"/>
        <end position="237"/>
    </location>
</feature>
<dbReference type="FunFam" id="3.10.110.10:FF:000086">
    <property type="entry name" value="Ubiquitin-conjugating enzyme E2 J1"/>
    <property type="match status" value="1"/>
</dbReference>
<feature type="transmembrane region" description="Helical" evidence="3">
    <location>
        <begin position="256"/>
        <end position="275"/>
    </location>
</feature>
<dbReference type="CDD" id="cd23799">
    <property type="entry name" value="UBCc_UBE2J"/>
    <property type="match status" value="1"/>
</dbReference>
<keyword evidence="3" id="KW-0812">Transmembrane</keyword>
<dbReference type="InterPro" id="IPR050113">
    <property type="entry name" value="Ub_conjugating_enzyme"/>
</dbReference>
<evidence type="ECO:0000313" key="6">
    <source>
        <dbReference type="Proteomes" id="UP000799439"/>
    </source>
</evidence>
<sequence>MSTRGTTVKRILKEASELSASPSPDFTAAPLETDLFEWHFTIRGPPAPSAFSDGVYHGRIRLPPSYPLRPPSFRFLTPSGRFEVNREICLSISGFHEETWQPAWGIRTALVAIRSFMDSDAGGAVGAMNAAEEVRRRLAGESGGWTCRECGRSNDQIMVEQEGLCREMGGGKEGKVADVVPEELRLGYRDEMTGKKEGEEQKEVLETDAVVADEGAALETGPKDQNPVDLQSPETPTRAVRAPRAVPARMPIRRSVAVIVATAGALAFMIIRFLFF</sequence>